<dbReference type="Proteomes" id="UP000219452">
    <property type="component" value="Unassembled WGS sequence"/>
</dbReference>
<keyword evidence="2" id="KW-1185">Reference proteome</keyword>
<dbReference type="Pfam" id="PF10670">
    <property type="entry name" value="DUF4198"/>
    <property type="match status" value="1"/>
</dbReference>
<proteinExistence type="predicted"/>
<organism evidence="1 2">
    <name type="scientific">Spirosoma fluviale</name>
    <dbReference type="NCBI Taxonomy" id="1597977"/>
    <lineage>
        <taxon>Bacteria</taxon>
        <taxon>Pseudomonadati</taxon>
        <taxon>Bacteroidota</taxon>
        <taxon>Cytophagia</taxon>
        <taxon>Cytophagales</taxon>
        <taxon>Cytophagaceae</taxon>
        <taxon>Spirosoma</taxon>
    </lineage>
</organism>
<protein>
    <submittedName>
        <fullName evidence="1">Uncharacterized conserved protein, contains GH25 family domain</fullName>
    </submittedName>
</protein>
<reference evidence="2" key="1">
    <citation type="submission" date="2017-09" db="EMBL/GenBank/DDBJ databases">
        <authorList>
            <person name="Varghese N."/>
            <person name="Submissions S."/>
        </authorList>
    </citation>
    <scope>NUCLEOTIDE SEQUENCE [LARGE SCALE GENOMIC DNA]</scope>
    <source>
        <strain evidence="2">DSM 29961</strain>
    </source>
</reference>
<evidence type="ECO:0000313" key="2">
    <source>
        <dbReference type="Proteomes" id="UP000219452"/>
    </source>
</evidence>
<dbReference type="AlphaFoldDB" id="A0A286GRP2"/>
<gene>
    <name evidence="1" type="ORF">SAMN06269250_5897</name>
</gene>
<sequence length="273" mass="31375">MKRVFLFFSFSLFLIFLAHGHEFWLQPNTFFAEPGQLVPVEVLVGEHFQGERSEGKKNRIIQYVHWFGNTKEDIAPQLTEGHYGSVPVKLSTPGTHLIALANTNKYLEMRADSFLLYLKEDGLDPVIQWRKQHNQTRKRSREFYRRCVKTLIQVGPLTTNDQTYSRNTGMPLEIIPAQNPYRLKPGGSLQLTVLFQNKPLAGALVRYWNRPSSQQSAPSDFTEQQQQSDKNGQVRFAIKAGNNMVSLVQMVPYADTKQADWQSYWGSLTFGCR</sequence>
<evidence type="ECO:0000313" key="1">
    <source>
        <dbReference type="EMBL" id="SOD97719.1"/>
    </source>
</evidence>
<name>A0A286GRP2_9BACT</name>
<dbReference type="RefSeq" id="WP_097130923.1">
    <property type="nucleotide sequence ID" value="NZ_OCNH01000007.1"/>
</dbReference>
<dbReference type="OrthoDB" id="581894at2"/>
<accession>A0A286GRP2</accession>
<dbReference type="InterPro" id="IPR019613">
    <property type="entry name" value="DUF4198"/>
</dbReference>
<dbReference type="EMBL" id="OCNH01000007">
    <property type="protein sequence ID" value="SOD97719.1"/>
    <property type="molecule type" value="Genomic_DNA"/>
</dbReference>